<evidence type="ECO:0000313" key="3">
    <source>
        <dbReference type="EMBL" id="KAK2585717.1"/>
    </source>
</evidence>
<keyword evidence="4" id="KW-1185">Reference proteome</keyword>
<feature type="region of interest" description="Disordered" evidence="1">
    <location>
        <begin position="73"/>
        <end position="95"/>
    </location>
</feature>
<protein>
    <submittedName>
        <fullName evidence="3">Uncharacterized protein</fullName>
    </submittedName>
</protein>
<comment type="caution">
    <text evidence="3">The sequence shown here is derived from an EMBL/GenBank/DDBJ whole genome shotgun (WGS) entry which is preliminary data.</text>
</comment>
<gene>
    <name evidence="3" type="ORF">KPH14_010330</name>
</gene>
<dbReference type="AlphaFoldDB" id="A0AAD9RTL7"/>
<proteinExistence type="predicted"/>
<organism evidence="3 4">
    <name type="scientific">Odynerus spinipes</name>
    <dbReference type="NCBI Taxonomy" id="1348599"/>
    <lineage>
        <taxon>Eukaryota</taxon>
        <taxon>Metazoa</taxon>
        <taxon>Ecdysozoa</taxon>
        <taxon>Arthropoda</taxon>
        <taxon>Hexapoda</taxon>
        <taxon>Insecta</taxon>
        <taxon>Pterygota</taxon>
        <taxon>Neoptera</taxon>
        <taxon>Endopterygota</taxon>
        <taxon>Hymenoptera</taxon>
        <taxon>Apocrita</taxon>
        <taxon>Aculeata</taxon>
        <taxon>Vespoidea</taxon>
        <taxon>Vespidae</taxon>
        <taxon>Eumeninae</taxon>
        <taxon>Odynerus</taxon>
    </lineage>
</organism>
<evidence type="ECO:0000313" key="4">
    <source>
        <dbReference type="Proteomes" id="UP001258017"/>
    </source>
</evidence>
<feature type="region of interest" description="Disordered" evidence="1">
    <location>
        <begin position="1"/>
        <end position="55"/>
    </location>
</feature>
<name>A0AAD9RTL7_9HYME</name>
<evidence type="ECO:0000256" key="2">
    <source>
        <dbReference type="SAM" id="Phobius"/>
    </source>
</evidence>
<accession>A0AAD9RTL7</accession>
<feature type="compositionally biased region" description="Polar residues" evidence="1">
    <location>
        <begin position="21"/>
        <end position="40"/>
    </location>
</feature>
<keyword evidence="2" id="KW-0472">Membrane</keyword>
<sequence length="225" mass="24745">MSKLSGGDSEGTNDPLLDRLVSTTRDGGKTTQHLGGTSQAETDEKEIVASPLLPKQPAPVGFVYPTSQQLADNPYATQPAYNPSYVPPTYNSPDQPCDIVEHKKSTADSENDAENVNDDTTEKDDNCVTYCFIAIVAAIVVSIIVLIIYLSIKHPKIAKVVHEILKEVYQDETKYDSGIAKVLDPVITKPWSKIINKNIGMTTTTSTTLSERKDFEWEDIPDLED</sequence>
<dbReference type="EMBL" id="JAIFRP010000021">
    <property type="protein sequence ID" value="KAK2585717.1"/>
    <property type="molecule type" value="Genomic_DNA"/>
</dbReference>
<reference evidence="3" key="1">
    <citation type="submission" date="2021-08" db="EMBL/GenBank/DDBJ databases">
        <authorList>
            <person name="Misof B."/>
            <person name="Oliver O."/>
            <person name="Podsiadlowski L."/>
            <person name="Donath A."/>
            <person name="Peters R."/>
            <person name="Mayer C."/>
            <person name="Rust J."/>
            <person name="Gunkel S."/>
            <person name="Lesny P."/>
            <person name="Martin S."/>
            <person name="Oeyen J.P."/>
            <person name="Petersen M."/>
            <person name="Panagiotis P."/>
            <person name="Wilbrandt J."/>
            <person name="Tanja T."/>
        </authorList>
    </citation>
    <scope>NUCLEOTIDE SEQUENCE</scope>
    <source>
        <strain evidence="3">GBR_01_08_01A</strain>
        <tissue evidence="3">Thorax + abdomen</tissue>
    </source>
</reference>
<keyword evidence="2" id="KW-0812">Transmembrane</keyword>
<dbReference type="Proteomes" id="UP001258017">
    <property type="component" value="Unassembled WGS sequence"/>
</dbReference>
<feature type="transmembrane region" description="Helical" evidence="2">
    <location>
        <begin position="132"/>
        <end position="152"/>
    </location>
</feature>
<keyword evidence="2" id="KW-1133">Transmembrane helix</keyword>
<evidence type="ECO:0000256" key="1">
    <source>
        <dbReference type="SAM" id="MobiDB-lite"/>
    </source>
</evidence>
<reference evidence="3" key="2">
    <citation type="journal article" date="2023" name="Commun. Biol.">
        <title>Intrasexual cuticular hydrocarbon dimorphism in a wasp sheds light on hydrocarbon biosynthesis genes in Hymenoptera.</title>
        <authorList>
            <person name="Moris V.C."/>
            <person name="Podsiadlowski L."/>
            <person name="Martin S."/>
            <person name="Oeyen J.P."/>
            <person name="Donath A."/>
            <person name="Petersen M."/>
            <person name="Wilbrandt J."/>
            <person name="Misof B."/>
            <person name="Liedtke D."/>
            <person name="Thamm M."/>
            <person name="Scheiner R."/>
            <person name="Schmitt T."/>
            <person name="Niehuis O."/>
        </authorList>
    </citation>
    <scope>NUCLEOTIDE SEQUENCE</scope>
    <source>
        <strain evidence="3">GBR_01_08_01A</strain>
    </source>
</reference>